<dbReference type="SUPFAM" id="SSF52091">
    <property type="entry name" value="SpoIIaa-like"/>
    <property type="match status" value="1"/>
</dbReference>
<feature type="transmembrane region" description="Helical" evidence="5">
    <location>
        <begin position="226"/>
        <end position="248"/>
    </location>
</feature>
<reference evidence="7 8" key="1">
    <citation type="submission" date="2015-08" db="EMBL/GenBank/DDBJ databases">
        <title>Genome of Paenibacillus jilunlii.</title>
        <authorList>
            <person name="Sant'Anna F.H."/>
            <person name="Ambrosini A."/>
            <person name="Souza R."/>
            <person name="Bach E."/>
            <person name="Fernandes G."/>
            <person name="Balsanelli E."/>
            <person name="Baura V.A."/>
            <person name="Pedrosa F.O."/>
            <person name="Souza E.M."/>
            <person name="Passaglia L."/>
        </authorList>
    </citation>
    <scope>NUCLEOTIDE SEQUENCE [LARGE SCALE GENOMIC DNA]</scope>
    <source>
        <strain evidence="7 8">DSM 23019</strain>
    </source>
</reference>
<feature type="transmembrane region" description="Helical" evidence="5">
    <location>
        <begin position="269"/>
        <end position="288"/>
    </location>
</feature>
<keyword evidence="3 5" id="KW-1133">Transmembrane helix</keyword>
<dbReference type="PROSITE" id="PS50801">
    <property type="entry name" value="STAS"/>
    <property type="match status" value="1"/>
</dbReference>
<evidence type="ECO:0000259" key="6">
    <source>
        <dbReference type="PROSITE" id="PS50801"/>
    </source>
</evidence>
<evidence type="ECO:0000313" key="7">
    <source>
        <dbReference type="EMBL" id="KWX76091.1"/>
    </source>
</evidence>
<feature type="transmembrane region" description="Helical" evidence="5">
    <location>
        <begin position="300"/>
        <end position="318"/>
    </location>
</feature>
<feature type="transmembrane region" description="Helical" evidence="5">
    <location>
        <begin position="362"/>
        <end position="391"/>
    </location>
</feature>
<protein>
    <submittedName>
        <fullName evidence="7">Sulfate transporter</fullName>
    </submittedName>
</protein>
<feature type="transmembrane region" description="Helical" evidence="5">
    <location>
        <begin position="177"/>
        <end position="196"/>
    </location>
</feature>
<dbReference type="Pfam" id="PF00916">
    <property type="entry name" value="Sulfate_transp"/>
    <property type="match status" value="2"/>
</dbReference>
<dbReference type="CDD" id="cd07042">
    <property type="entry name" value="STAS_SulP_like_sulfate_transporter"/>
    <property type="match status" value="1"/>
</dbReference>
<feature type="transmembrane region" description="Helical" evidence="5">
    <location>
        <begin position="128"/>
        <end position="148"/>
    </location>
</feature>
<dbReference type="Proteomes" id="UP000070252">
    <property type="component" value="Unassembled WGS sequence"/>
</dbReference>
<evidence type="ECO:0000256" key="3">
    <source>
        <dbReference type="ARBA" id="ARBA00022989"/>
    </source>
</evidence>
<comment type="subcellular location">
    <subcellularLocation>
        <location evidence="1">Membrane</location>
        <topology evidence="1">Multi-pass membrane protein</topology>
    </subcellularLocation>
</comment>
<sequence>MPRHRRNKVLKQLSLKHVWFSNTRSDVLSGMTVAIALIPEAIAFSILAGVSPMVGLYASFCIAIVTAFAGGRPGMISAATGAMALLVGSLVLNHGIEYLFAATVLAGILQIVMGMLKLGRFITFLPQPVMTGFVNALAILIFMAQLTHFSGQGWVMYALVALTLLIIYTVPRFTKAVPSALVAIIAVSVLSIVLQLDVRTVGDMGDISSALPVFHLPQLPFTLDTLLVILPYSLSLAVVGLLESLMTATLIDDITGTGSDKNREAKGQGLANIVTGFFGGMAGCAMIGQSMVNMKSGGRTRLSTFVSGIFLLFLILVLGDVVKQIPMGALVGVMFMVSISTFEWKSLTSLPKVPLSDALVMLVTVVTVVATDNLSIGVLFGVLLSALAFAWKIASIRMTVHTAAVSTQYMVHGQLFFGTTSQFIHQFMVDSDPDQIIIDFTHSHIWDQSAVGAIAKIMSKYDALGKKVTLTGLNEESAQLMKRIGLSPSGGH</sequence>
<dbReference type="Gene3D" id="3.30.750.24">
    <property type="entry name" value="STAS domain"/>
    <property type="match status" value="1"/>
</dbReference>
<gene>
    <name evidence="7" type="ORF">AML91_11240</name>
</gene>
<evidence type="ECO:0000256" key="2">
    <source>
        <dbReference type="ARBA" id="ARBA00022692"/>
    </source>
</evidence>
<name>A0ABR5SVZ4_9BACL</name>
<dbReference type="InterPro" id="IPR011547">
    <property type="entry name" value="SLC26A/SulP_dom"/>
</dbReference>
<dbReference type="InterPro" id="IPR002645">
    <property type="entry name" value="STAS_dom"/>
</dbReference>
<evidence type="ECO:0000256" key="5">
    <source>
        <dbReference type="SAM" id="Phobius"/>
    </source>
</evidence>
<feature type="transmembrane region" description="Helical" evidence="5">
    <location>
        <begin position="325"/>
        <end position="342"/>
    </location>
</feature>
<accession>A0ABR5SVZ4</accession>
<dbReference type="Pfam" id="PF01740">
    <property type="entry name" value="STAS"/>
    <property type="match status" value="1"/>
</dbReference>
<feature type="transmembrane region" description="Helical" evidence="5">
    <location>
        <begin position="27"/>
        <end position="48"/>
    </location>
</feature>
<dbReference type="InterPro" id="IPR052706">
    <property type="entry name" value="Membrane-Transporter-like"/>
</dbReference>
<evidence type="ECO:0000256" key="1">
    <source>
        <dbReference type="ARBA" id="ARBA00004141"/>
    </source>
</evidence>
<keyword evidence="4 5" id="KW-0472">Membrane</keyword>
<keyword evidence="2 5" id="KW-0812">Transmembrane</keyword>
<feature type="transmembrane region" description="Helical" evidence="5">
    <location>
        <begin position="54"/>
        <end position="70"/>
    </location>
</feature>
<dbReference type="PANTHER" id="PTHR43310">
    <property type="entry name" value="SULFATE TRANSPORTER YBAR-RELATED"/>
    <property type="match status" value="1"/>
</dbReference>
<dbReference type="InterPro" id="IPR036513">
    <property type="entry name" value="STAS_dom_sf"/>
</dbReference>
<evidence type="ECO:0000313" key="8">
    <source>
        <dbReference type="Proteomes" id="UP000070252"/>
    </source>
</evidence>
<comment type="caution">
    <text evidence="7">The sequence shown here is derived from an EMBL/GenBank/DDBJ whole genome shotgun (WGS) entry which is preliminary data.</text>
</comment>
<keyword evidence="8" id="KW-1185">Reference proteome</keyword>
<proteinExistence type="predicted"/>
<dbReference type="EMBL" id="LIPY01000108">
    <property type="protein sequence ID" value="KWX76091.1"/>
    <property type="molecule type" value="Genomic_DNA"/>
</dbReference>
<feature type="domain" description="STAS" evidence="6">
    <location>
        <begin position="409"/>
        <end position="492"/>
    </location>
</feature>
<organism evidence="7 8">
    <name type="scientific">Paenibacillus jilunlii</name>
    <dbReference type="NCBI Taxonomy" id="682956"/>
    <lineage>
        <taxon>Bacteria</taxon>
        <taxon>Bacillati</taxon>
        <taxon>Bacillota</taxon>
        <taxon>Bacilli</taxon>
        <taxon>Bacillales</taxon>
        <taxon>Paenibacillaceae</taxon>
        <taxon>Paenibacillus</taxon>
    </lineage>
</organism>
<dbReference type="PANTHER" id="PTHR43310:SF1">
    <property type="entry name" value="SULFATE TRANSPORTER YBAR-RELATED"/>
    <property type="match status" value="1"/>
</dbReference>
<feature type="transmembrane region" description="Helical" evidence="5">
    <location>
        <begin position="154"/>
        <end position="170"/>
    </location>
</feature>
<evidence type="ECO:0000256" key="4">
    <source>
        <dbReference type="ARBA" id="ARBA00023136"/>
    </source>
</evidence>